<comment type="function">
    <text evidence="1">Mitochondrial membrane ATP synthase (F(1)F(0) ATP synthase or Complex V) produces ATP from ADP in the presence of a proton gradient across the membrane which is generated by electron transport complexes of the respiratory chain. F-type ATPases consist of two structural domains, F(1) - containing the extramembraneous catalytic core, and F(0) - containing the membrane proton channel, linked together by a central stalk and a peripheral stalk. During catalysis, ATP synthesis in the catalytic domain of F(1) is coupled via a rotary mechanism of the central stalk subunits to proton translocation. Subunits alpha and beta form the catalytic core in F(1). Rotation of the central stalk against the surrounding alpha(3)beta(3) subunits leads to hydrolysis of ATP in three separate catalytic sites on the beta subunits.</text>
</comment>
<proteinExistence type="inferred from homology"/>
<keyword evidence="9" id="KW-0406">Ion transport</keyword>
<keyword evidence="11" id="KW-0139">CF(1)</keyword>
<dbReference type="EMBL" id="CP144701">
    <property type="protein sequence ID" value="WVZ26869.1"/>
    <property type="molecule type" value="Genomic_DNA"/>
</dbReference>
<evidence type="ECO:0000256" key="2">
    <source>
        <dbReference type="ARBA" id="ARBA00004370"/>
    </source>
</evidence>
<feature type="compositionally biased region" description="Basic and acidic residues" evidence="14">
    <location>
        <begin position="936"/>
        <end position="947"/>
    </location>
</feature>
<dbReference type="GO" id="GO:0005739">
    <property type="term" value="C:mitochondrion"/>
    <property type="evidence" value="ECO:0007669"/>
    <property type="project" value="GOC"/>
</dbReference>
<protein>
    <recommendedName>
        <fullName evidence="4">H(+)-transporting two-sector ATPase</fullName>
        <ecNumber evidence="4">7.1.2.2</ecNumber>
    </recommendedName>
</protein>
<sequence length="1002" mass="111860">MSPYGDVAYRLALPPALSRVHKVFHVSMLRKYVPSPEHIWLVEDVVVDNKFTSEERPEKIVDRKDQGLSLLLCLTSHFASLTCKKRTGDTLHLRPGKMPNIYNALVVKGRDSRTAILIFGNNRVRAVAMSATDGLMRGMEVVDTGAPLSLPVGRATLGRIFNVLGEPVDDLGPVDTRTTSPIHRSAPAFIQNQSSRSFSPLSPWRKNRTIRRSGGAIKSGSSLWSDEGNSVSVDHDFAGDENLGPLSLIRPRKMVLSLETPILDRQIENRCWDNDFDKGLSERGRAKSDQPKSNNKRKGLCALNVIDGSVKAFFYYACTYLRGKILRILLLLKTGLPRHKKKRKRISKDSKDCFTHRQGSVTVNVNLVSRTLTAATASVTLTLNLGLFNDTLLFAKASLAQIRSDSCKQLFFVQAQAKELTQQTSISSDCGFSKVTDLGISFLVPIFRQTQRHLCQIGTFSRCNQSLERLEHVFKQCPRAHQESELGHAASSFMDWIRLGGAKRDSPLTPSLPTDCYDTLELYINLIKGVSTPLKYLEVLKAHFSFQFPIARTNCWAKVRFSGKKNCGEKNENDRSVVTVNTVALTRSGLFCLCTPGCLVGGIGKRFPFRNLLHLNEVVRTATIEKNVHSGACNRPRKVDSTFAISAMISLSGGTGSATTKEETSPSGSSTCRIMYRRFGHASTRISRRNCISAADNFFTGGRGLVGGDGRRGGNADLVDVSEGEDELDGEVRIDEEGTLGFYRATELCNSCSYQESRRLGDDITSDLRLKTIKKEDQTKYEIGSKIADYLSSTIDQVIPVKSLRVAFLFPVCTLSHVFFGQQPTIAIQENAKRKMKETHSMPTYTMFFDKFPVVVYVLLFVFSVVIISLLILYVRNTVQNKEHIEHLLIVLAEKRVPFRWQRQEEKQDIEKGEGENQNEEQDIEKGEGGNGARKGPTEREKGRDLIPIRQPGASNLPDQRRRGVVEKEGECPAISLKARLRSGYYRMAMRDAILDFGYLSE</sequence>
<evidence type="ECO:0000256" key="10">
    <source>
        <dbReference type="ARBA" id="ARBA00023136"/>
    </source>
</evidence>
<dbReference type="PANTHER" id="PTHR15184">
    <property type="entry name" value="ATP SYNTHASE"/>
    <property type="match status" value="1"/>
</dbReference>
<dbReference type="GO" id="GO:0046933">
    <property type="term" value="F:proton-transporting ATP synthase activity, rotational mechanism"/>
    <property type="evidence" value="ECO:0007669"/>
    <property type="project" value="TreeGrafter"/>
</dbReference>
<keyword evidence="8" id="KW-0067">ATP-binding</keyword>
<feature type="compositionally biased region" description="Basic and acidic residues" evidence="14">
    <location>
        <begin position="905"/>
        <end position="915"/>
    </location>
</feature>
<evidence type="ECO:0000256" key="7">
    <source>
        <dbReference type="ARBA" id="ARBA00022781"/>
    </source>
</evidence>
<reference evidence="18 19" key="1">
    <citation type="journal article" date="2023" name="Life. Sci Alliance">
        <title>Evolutionary insights into 3D genome organization and epigenetic landscape of Vigna mungo.</title>
        <authorList>
            <person name="Junaid A."/>
            <person name="Singh B."/>
            <person name="Bhatia S."/>
        </authorList>
    </citation>
    <scope>NUCLEOTIDE SEQUENCE [LARGE SCALE GENOMIC DNA]</scope>
    <source>
        <strain evidence="18">Urdbean</strain>
    </source>
</reference>
<dbReference type="SUPFAM" id="SSF50615">
    <property type="entry name" value="N-terminal domain of alpha and beta subunits of F1 ATP synthase"/>
    <property type="match status" value="1"/>
</dbReference>
<feature type="region of interest" description="Disordered" evidence="14">
    <location>
        <begin position="905"/>
        <end position="965"/>
    </location>
</feature>
<name>A0AAQ3SHG6_VIGMU</name>
<dbReference type="GO" id="GO:0042776">
    <property type="term" value="P:proton motive force-driven mitochondrial ATP synthesis"/>
    <property type="evidence" value="ECO:0007669"/>
    <property type="project" value="TreeGrafter"/>
</dbReference>
<keyword evidence="10 15" id="KW-0472">Membrane</keyword>
<evidence type="ECO:0000256" key="12">
    <source>
        <dbReference type="ARBA" id="ARBA00023310"/>
    </source>
</evidence>
<comment type="similarity">
    <text evidence="3">Belongs to the ATPase alpha/beta chains family.</text>
</comment>
<evidence type="ECO:0000256" key="8">
    <source>
        <dbReference type="ARBA" id="ARBA00022840"/>
    </source>
</evidence>
<dbReference type="GO" id="GO:0045259">
    <property type="term" value="C:proton-transporting ATP synthase complex"/>
    <property type="evidence" value="ECO:0007669"/>
    <property type="project" value="UniProtKB-KW"/>
</dbReference>
<accession>A0AAQ3SHG6</accession>
<dbReference type="PANTHER" id="PTHR15184:SF71">
    <property type="entry name" value="ATP SYNTHASE SUBUNIT BETA, MITOCHONDRIAL"/>
    <property type="match status" value="1"/>
</dbReference>
<dbReference type="Gene3D" id="2.40.10.170">
    <property type="match status" value="1"/>
</dbReference>
<comment type="catalytic activity">
    <reaction evidence="13">
        <text>ATP + H2O + 4 H(+)(in) = ADP + phosphate + 5 H(+)(out)</text>
        <dbReference type="Rhea" id="RHEA:57720"/>
        <dbReference type="ChEBI" id="CHEBI:15377"/>
        <dbReference type="ChEBI" id="CHEBI:15378"/>
        <dbReference type="ChEBI" id="CHEBI:30616"/>
        <dbReference type="ChEBI" id="CHEBI:43474"/>
        <dbReference type="ChEBI" id="CHEBI:456216"/>
        <dbReference type="EC" id="7.1.2.2"/>
    </reaction>
</comment>
<keyword evidence="7" id="KW-0375">Hydrogen ion transport</keyword>
<evidence type="ECO:0000256" key="15">
    <source>
        <dbReference type="SAM" id="Phobius"/>
    </source>
</evidence>
<dbReference type="CDD" id="cd18115">
    <property type="entry name" value="ATP-synt_F1_beta_N"/>
    <property type="match status" value="1"/>
</dbReference>
<evidence type="ECO:0000256" key="11">
    <source>
        <dbReference type="ARBA" id="ARBA00023196"/>
    </source>
</evidence>
<dbReference type="InterPro" id="IPR027417">
    <property type="entry name" value="P-loop_NTPase"/>
</dbReference>
<keyword evidence="15" id="KW-1133">Transmembrane helix</keyword>
<feature type="transmembrane region" description="Helical" evidence="15">
    <location>
        <begin position="854"/>
        <end position="875"/>
    </location>
</feature>
<dbReference type="InterPro" id="IPR036121">
    <property type="entry name" value="ATPase_F1/V1/A1_a/bsu_N_sf"/>
</dbReference>
<dbReference type="InterPro" id="IPR056924">
    <property type="entry name" value="SH3_Tf2-1"/>
</dbReference>
<evidence type="ECO:0000259" key="17">
    <source>
        <dbReference type="Pfam" id="PF24626"/>
    </source>
</evidence>
<keyword evidence="18" id="KW-0496">Mitochondrion</keyword>
<evidence type="ECO:0000256" key="4">
    <source>
        <dbReference type="ARBA" id="ARBA00012473"/>
    </source>
</evidence>
<keyword evidence="15" id="KW-0812">Transmembrane</keyword>
<geneLocation type="mitochondrion" evidence="18"/>
<keyword evidence="19" id="KW-1185">Reference proteome</keyword>
<dbReference type="GO" id="GO:0009535">
    <property type="term" value="C:chloroplast thylakoid membrane"/>
    <property type="evidence" value="ECO:0007669"/>
    <property type="project" value="TreeGrafter"/>
</dbReference>
<dbReference type="GO" id="GO:0005524">
    <property type="term" value="F:ATP binding"/>
    <property type="evidence" value="ECO:0007669"/>
    <property type="project" value="UniProtKB-KW"/>
</dbReference>
<keyword evidence="5" id="KW-0813">Transport</keyword>
<organism evidence="18 19">
    <name type="scientific">Vigna mungo</name>
    <name type="common">Black gram</name>
    <name type="synonym">Phaseolus mungo</name>
    <dbReference type="NCBI Taxonomy" id="3915"/>
    <lineage>
        <taxon>Eukaryota</taxon>
        <taxon>Viridiplantae</taxon>
        <taxon>Streptophyta</taxon>
        <taxon>Embryophyta</taxon>
        <taxon>Tracheophyta</taxon>
        <taxon>Spermatophyta</taxon>
        <taxon>Magnoliopsida</taxon>
        <taxon>eudicotyledons</taxon>
        <taxon>Gunneridae</taxon>
        <taxon>Pentapetalae</taxon>
        <taxon>rosids</taxon>
        <taxon>fabids</taxon>
        <taxon>Fabales</taxon>
        <taxon>Fabaceae</taxon>
        <taxon>Papilionoideae</taxon>
        <taxon>50 kb inversion clade</taxon>
        <taxon>NPAAA clade</taxon>
        <taxon>indigoferoid/millettioid clade</taxon>
        <taxon>Phaseoleae</taxon>
        <taxon>Vigna</taxon>
    </lineage>
</organism>
<evidence type="ECO:0000256" key="9">
    <source>
        <dbReference type="ARBA" id="ARBA00023065"/>
    </source>
</evidence>
<keyword evidence="12" id="KW-0066">ATP synthesis</keyword>
<evidence type="ECO:0000313" key="19">
    <source>
        <dbReference type="Proteomes" id="UP001374535"/>
    </source>
</evidence>
<gene>
    <name evidence="18" type="ORF">V8G54_000035</name>
</gene>
<evidence type="ECO:0000259" key="16">
    <source>
        <dbReference type="Pfam" id="PF02874"/>
    </source>
</evidence>
<keyword evidence="6" id="KW-0547">Nucleotide-binding</keyword>
<evidence type="ECO:0000256" key="13">
    <source>
        <dbReference type="ARBA" id="ARBA00048383"/>
    </source>
</evidence>
<dbReference type="SUPFAM" id="SSF52540">
    <property type="entry name" value="P-loop containing nucleoside triphosphate hydrolases"/>
    <property type="match status" value="1"/>
</dbReference>
<dbReference type="InterPro" id="IPR050053">
    <property type="entry name" value="ATPase_alpha/beta_chains"/>
</dbReference>
<dbReference type="Proteomes" id="UP001374535">
    <property type="component" value="Mitochondrion MT"/>
</dbReference>
<evidence type="ECO:0000256" key="5">
    <source>
        <dbReference type="ARBA" id="ARBA00022448"/>
    </source>
</evidence>
<evidence type="ECO:0000256" key="3">
    <source>
        <dbReference type="ARBA" id="ARBA00008936"/>
    </source>
</evidence>
<evidence type="ECO:0000256" key="1">
    <source>
        <dbReference type="ARBA" id="ARBA00003086"/>
    </source>
</evidence>
<evidence type="ECO:0000256" key="6">
    <source>
        <dbReference type="ARBA" id="ARBA00022741"/>
    </source>
</evidence>
<dbReference type="Pfam" id="PF02874">
    <property type="entry name" value="ATP-synt_ab_N"/>
    <property type="match status" value="1"/>
</dbReference>
<evidence type="ECO:0000256" key="14">
    <source>
        <dbReference type="SAM" id="MobiDB-lite"/>
    </source>
</evidence>
<dbReference type="Gene3D" id="3.40.50.300">
    <property type="entry name" value="P-loop containing nucleotide triphosphate hydrolases"/>
    <property type="match status" value="1"/>
</dbReference>
<feature type="domain" description="Tf2-1-like SH3-like" evidence="17">
    <location>
        <begin position="4"/>
        <end position="33"/>
    </location>
</feature>
<dbReference type="AlphaFoldDB" id="A0AAQ3SHG6"/>
<dbReference type="EC" id="7.1.2.2" evidence="4"/>
<feature type="domain" description="ATPase F1/V1/A1 complex alpha/beta subunit N-terminal" evidence="16">
    <location>
        <begin position="95"/>
        <end position="145"/>
    </location>
</feature>
<evidence type="ECO:0000313" key="18">
    <source>
        <dbReference type="EMBL" id="WVZ26869.1"/>
    </source>
</evidence>
<comment type="subcellular location">
    <subcellularLocation>
        <location evidence="2">Membrane</location>
    </subcellularLocation>
</comment>
<dbReference type="Pfam" id="PF24626">
    <property type="entry name" value="SH3_Tf2-1"/>
    <property type="match status" value="1"/>
</dbReference>
<dbReference type="InterPro" id="IPR004100">
    <property type="entry name" value="ATPase_F1/V1/A1_a/bsu_N"/>
</dbReference>